<gene>
    <name evidence="3" type="ORF">A3C16_03300</name>
</gene>
<dbReference type="Gene3D" id="2.160.20.10">
    <property type="entry name" value="Single-stranded right-handed beta-helix, Pectin lyase-like"/>
    <property type="match status" value="1"/>
</dbReference>
<sequence length="1225" mass="130571">MENDRLIKILFCLYIGGALLSIPLFVYAYDPTTAHAALTQEMAKVFNALHPATALSDGDSELLKKGAMDEDGGTRWMKHFYDPVYGRGFTTAAGREWQDSRAWAQDTLAQAQSGGAFKSRAYGSLFSLFSSDHDYSWDRAVYGYAWSDKERGLEALGHVLHLLEDAGVPDHTRNDAHPDIFHFGSPYESWTKRFTPDNVHIADAIGTTEPMRSFTDLGAYFDFMAVYSNSNFFSKDSILTSEYTGPTVSFSRIEWDDAGLPTKYGFGKIKNQEYKLVKMPNLPEWKLLGEVYRNEYKLDDENHLIVADYWNLLSREAVLNGAGVIDLFFKEVEKEKETKVLWKKNRSWGQRAWDWFSELSPFAGPIDVANTGPQYASLLAAVSDEQASNNTAGAHEQTPSAPPLSTDPRPVEMPALPPPGIVLGASAEGGTQQVPIVVAPADTQSSGVGGVFGAGSDSPAPSPASGGEQAASAAPTPSEPTPPPLAPDTTAPDVELVIQECGESISLELCAVMPGTLHVSWHLSADDIASFTVACESEAANEECAQLGTTTASTTLFMSVAGDTTLTFSVLAADTAGNRSEAVKKSVTVVSRPVVINEIAWAGTGAGALAGDEWLELANTSSHIISLDGWKLEFVPLGTTTPIHTLPLAGALAPEGYFLIESDDGAIASVSADLISSFGEGLSDGGMTLVLRDAHSALVDVTPALCRNGWCEGAIAGRYTMERIRKEASGDGQANWETWQFLEMAQAHNREGGGINGTPRARNSVNYLVTPSGRITGEMTLVKNRSPYIISADGLKLEFGAVLTIDPGVVIKFVSTNEPSFDVYGKITANGTAEESVAFTSIFDDTYGGDTNGDGACGTDAAAQCPLPGEWKRIHVHAESPGAAFTHTAFRYGGRWFSGQDFRTMIAVEEAPAVFDHGMFEYSFNHGLYSIDTDLEVSNSTFRYNNAAGADALLVAHGTPIIRDSLFDHNATGLMLSGTEAGEVRGNTFTENTQAIDSHESFAAFSGNQSSGAGVNGILLSGILNGDYVFSDGGIPYVVQDGTLRLADGHVFRAEAGVVIKFGTRASGLVVDGEFHVAGTPEAPVVFTALADDEYGGDTSGDGVTAGSSGLWNAMAFGPTSGDSVISGALIRYGGGLRFSPFALKISGVPITVEDSIFEYNKGIGLWLISSDAAISRTTFRHHIVPENAIALLAADHTTATLDAVVFDENGRNVVTDDTSVVEGL</sequence>
<evidence type="ECO:0000259" key="2">
    <source>
        <dbReference type="PROSITE" id="PS51841"/>
    </source>
</evidence>
<dbReference type="GO" id="GO:0016788">
    <property type="term" value="F:hydrolase activity, acting on ester bonds"/>
    <property type="evidence" value="ECO:0007669"/>
    <property type="project" value="InterPro"/>
</dbReference>
<dbReference type="AlphaFoldDB" id="A0A1G2KTF0"/>
<dbReference type="InterPro" id="IPR039448">
    <property type="entry name" value="Beta_helix"/>
</dbReference>
<dbReference type="Pfam" id="PF13229">
    <property type="entry name" value="Beta_helix"/>
    <property type="match status" value="1"/>
</dbReference>
<protein>
    <recommendedName>
        <fullName evidence="2">LTD domain-containing protein</fullName>
    </recommendedName>
</protein>
<dbReference type="EMBL" id="MHQL01000052">
    <property type="protein sequence ID" value="OHA01892.1"/>
    <property type="molecule type" value="Genomic_DNA"/>
</dbReference>
<name>A0A1G2KTF0_9BACT</name>
<feature type="region of interest" description="Disordered" evidence="1">
    <location>
        <begin position="448"/>
        <end position="490"/>
    </location>
</feature>
<dbReference type="Gene3D" id="1.10.575.10">
    <property type="entry name" value="P1 Nuclease"/>
    <property type="match status" value="1"/>
</dbReference>
<dbReference type="InterPro" id="IPR008947">
    <property type="entry name" value="PLipase_C/P1_nuclease_dom_sf"/>
</dbReference>
<dbReference type="PROSITE" id="PS51841">
    <property type="entry name" value="LTD"/>
    <property type="match status" value="1"/>
</dbReference>
<feature type="compositionally biased region" description="Low complexity" evidence="1">
    <location>
        <begin position="454"/>
        <end position="476"/>
    </location>
</feature>
<evidence type="ECO:0000313" key="3">
    <source>
        <dbReference type="EMBL" id="OHA01892.1"/>
    </source>
</evidence>
<dbReference type="Pfam" id="PF00932">
    <property type="entry name" value="LTD"/>
    <property type="match status" value="1"/>
</dbReference>
<dbReference type="SUPFAM" id="SSF48537">
    <property type="entry name" value="Phospholipase C/P1 nuclease"/>
    <property type="match status" value="1"/>
</dbReference>
<feature type="compositionally biased region" description="Pro residues" evidence="1">
    <location>
        <begin position="477"/>
        <end position="486"/>
    </location>
</feature>
<dbReference type="Proteomes" id="UP000177811">
    <property type="component" value="Unassembled WGS sequence"/>
</dbReference>
<accession>A0A1G2KTF0</accession>
<proteinExistence type="predicted"/>
<dbReference type="SUPFAM" id="SSF74853">
    <property type="entry name" value="Lamin A/C globular tail domain"/>
    <property type="match status" value="1"/>
</dbReference>
<dbReference type="SUPFAM" id="SSF51126">
    <property type="entry name" value="Pectin lyase-like"/>
    <property type="match status" value="1"/>
</dbReference>
<organism evidence="3 4">
    <name type="scientific">Candidatus Sungbacteria bacterium RIFCSPHIGHO2_02_FULL_51_29</name>
    <dbReference type="NCBI Taxonomy" id="1802273"/>
    <lineage>
        <taxon>Bacteria</taxon>
        <taxon>Candidatus Sungiibacteriota</taxon>
    </lineage>
</organism>
<comment type="caution">
    <text evidence="3">The sequence shown here is derived from an EMBL/GenBank/DDBJ whole genome shotgun (WGS) entry which is preliminary data.</text>
</comment>
<evidence type="ECO:0000313" key="4">
    <source>
        <dbReference type="Proteomes" id="UP000177811"/>
    </source>
</evidence>
<feature type="region of interest" description="Disordered" evidence="1">
    <location>
        <begin position="386"/>
        <end position="426"/>
    </location>
</feature>
<dbReference type="InterPro" id="IPR011050">
    <property type="entry name" value="Pectin_lyase_fold/virulence"/>
</dbReference>
<dbReference type="InterPro" id="IPR001322">
    <property type="entry name" value="Lamin_tail_dom"/>
</dbReference>
<feature type="domain" description="LTD" evidence="2">
    <location>
        <begin position="586"/>
        <end position="723"/>
    </location>
</feature>
<dbReference type="InterPro" id="IPR036415">
    <property type="entry name" value="Lamin_tail_dom_sf"/>
</dbReference>
<evidence type="ECO:0000256" key="1">
    <source>
        <dbReference type="SAM" id="MobiDB-lite"/>
    </source>
</evidence>
<reference evidence="3 4" key="1">
    <citation type="journal article" date="2016" name="Nat. Commun.">
        <title>Thousands of microbial genomes shed light on interconnected biogeochemical processes in an aquifer system.</title>
        <authorList>
            <person name="Anantharaman K."/>
            <person name="Brown C.T."/>
            <person name="Hug L.A."/>
            <person name="Sharon I."/>
            <person name="Castelle C.J."/>
            <person name="Probst A.J."/>
            <person name="Thomas B.C."/>
            <person name="Singh A."/>
            <person name="Wilkins M.J."/>
            <person name="Karaoz U."/>
            <person name="Brodie E.L."/>
            <person name="Williams K.H."/>
            <person name="Hubbard S.S."/>
            <person name="Banfield J.F."/>
        </authorList>
    </citation>
    <scope>NUCLEOTIDE SEQUENCE [LARGE SCALE GENOMIC DNA]</scope>
</reference>
<dbReference type="InterPro" id="IPR012334">
    <property type="entry name" value="Pectin_lyas_fold"/>
</dbReference>